<reference evidence="5 7" key="2">
    <citation type="journal article" date="2014" name="BMC Genomics">
        <title>An improved genome release (version Mt4.0) for the model legume Medicago truncatula.</title>
        <authorList>
            <person name="Tang H."/>
            <person name="Krishnakumar V."/>
            <person name="Bidwell S."/>
            <person name="Rosen B."/>
            <person name="Chan A."/>
            <person name="Zhou S."/>
            <person name="Gentzbittel L."/>
            <person name="Childs K.L."/>
            <person name="Yandell M."/>
            <person name="Gundlach H."/>
            <person name="Mayer K.F."/>
            <person name="Schwartz D.C."/>
            <person name="Town C.D."/>
        </authorList>
    </citation>
    <scope>GENOME REANNOTATION</scope>
    <source>
        <strain evidence="6 7">cv. Jemalong A17</strain>
    </source>
</reference>
<feature type="domain" description="Exocyst complex subunit Exo70 C-terminal" evidence="4">
    <location>
        <begin position="45"/>
        <end position="243"/>
    </location>
</feature>
<keyword evidence="2 3" id="KW-0813">Transport</keyword>
<dbReference type="InterPro" id="IPR016159">
    <property type="entry name" value="Cullin_repeat-like_dom_sf"/>
</dbReference>
<gene>
    <name evidence="5" type="ordered locus">MTR_5g073900</name>
</gene>
<proteinExistence type="inferred from homology"/>
<dbReference type="GO" id="GO:0000145">
    <property type="term" value="C:exocyst"/>
    <property type="evidence" value="ECO:0000318"/>
    <property type="project" value="GO_Central"/>
</dbReference>
<dbReference type="EnsemblPlants" id="AES98872">
    <property type="protein sequence ID" value="AES98872"/>
    <property type="gene ID" value="MTR_5g073900"/>
</dbReference>
<dbReference type="PaxDb" id="3880-AES98872"/>
<accession>G7K5P7</accession>
<dbReference type="HOGENOM" id="CLU_010236_3_1_1"/>
<evidence type="ECO:0000313" key="5">
    <source>
        <dbReference type="EMBL" id="AES98872.1"/>
    </source>
</evidence>
<dbReference type="InterPro" id="IPR046364">
    <property type="entry name" value="Exo70_C"/>
</dbReference>
<comment type="function">
    <text evidence="3">Component of the exocyst complex.</text>
</comment>
<keyword evidence="7" id="KW-1185">Reference proteome</keyword>
<protein>
    <recommendedName>
        <fullName evidence="3">Exocyst subunit Exo70 family protein</fullName>
    </recommendedName>
</protein>
<keyword evidence="3" id="KW-0653">Protein transport</keyword>
<dbReference type="GO" id="GO:0006887">
    <property type="term" value="P:exocytosis"/>
    <property type="evidence" value="ECO:0000318"/>
    <property type="project" value="GO_Central"/>
</dbReference>
<dbReference type="Gene3D" id="1.20.1280.170">
    <property type="entry name" value="Exocyst complex component Exo70"/>
    <property type="match status" value="2"/>
</dbReference>
<evidence type="ECO:0000313" key="6">
    <source>
        <dbReference type="EnsemblPlants" id="AES98872"/>
    </source>
</evidence>
<dbReference type="STRING" id="3880.G7K5P7"/>
<dbReference type="InterPro" id="IPR004140">
    <property type="entry name" value="Exo70"/>
</dbReference>
<keyword evidence="3" id="KW-0268">Exocytosis</keyword>
<evidence type="ECO:0000256" key="2">
    <source>
        <dbReference type="ARBA" id="ARBA00022448"/>
    </source>
</evidence>
<dbReference type="eggNOG" id="KOG2344">
    <property type="taxonomic scope" value="Eukaryota"/>
</dbReference>
<dbReference type="SUPFAM" id="SSF74788">
    <property type="entry name" value="Cullin repeat-like"/>
    <property type="match status" value="1"/>
</dbReference>
<evidence type="ECO:0000256" key="1">
    <source>
        <dbReference type="ARBA" id="ARBA00006756"/>
    </source>
</evidence>
<reference evidence="6" key="3">
    <citation type="submission" date="2015-04" db="UniProtKB">
        <authorList>
            <consortium name="EnsemblPlants"/>
        </authorList>
    </citation>
    <scope>IDENTIFICATION</scope>
    <source>
        <strain evidence="6">cv. Jemalong A17</strain>
    </source>
</reference>
<feature type="domain" description="Exocyst complex subunit Exo70 C-terminal" evidence="4">
    <location>
        <begin position="258"/>
        <end position="343"/>
    </location>
</feature>
<dbReference type="Proteomes" id="UP000002051">
    <property type="component" value="Chromosome 5"/>
</dbReference>
<dbReference type="AlphaFoldDB" id="G7K5P7"/>
<evidence type="ECO:0000256" key="3">
    <source>
        <dbReference type="RuleBase" id="RU365026"/>
    </source>
</evidence>
<evidence type="ECO:0000259" key="4">
    <source>
        <dbReference type="Pfam" id="PF03081"/>
    </source>
</evidence>
<dbReference type="GO" id="GO:0015031">
    <property type="term" value="P:protein transport"/>
    <property type="evidence" value="ECO:0007669"/>
    <property type="project" value="UniProtKB-KW"/>
</dbReference>
<organism evidence="5 7">
    <name type="scientific">Medicago truncatula</name>
    <name type="common">Barrel medic</name>
    <name type="synonym">Medicago tribuloides</name>
    <dbReference type="NCBI Taxonomy" id="3880"/>
    <lineage>
        <taxon>Eukaryota</taxon>
        <taxon>Viridiplantae</taxon>
        <taxon>Streptophyta</taxon>
        <taxon>Embryophyta</taxon>
        <taxon>Tracheophyta</taxon>
        <taxon>Spermatophyta</taxon>
        <taxon>Magnoliopsida</taxon>
        <taxon>eudicotyledons</taxon>
        <taxon>Gunneridae</taxon>
        <taxon>Pentapetalae</taxon>
        <taxon>rosids</taxon>
        <taxon>fabids</taxon>
        <taxon>Fabales</taxon>
        <taxon>Fabaceae</taxon>
        <taxon>Papilionoideae</taxon>
        <taxon>50 kb inversion clade</taxon>
        <taxon>NPAAA clade</taxon>
        <taxon>Hologalegina</taxon>
        <taxon>IRL clade</taxon>
        <taxon>Trifolieae</taxon>
        <taxon>Medicago</taxon>
    </lineage>
</organism>
<name>G7K5P7_MEDTR</name>
<evidence type="ECO:0000313" key="7">
    <source>
        <dbReference type="Proteomes" id="UP000002051"/>
    </source>
</evidence>
<dbReference type="Pfam" id="PF03081">
    <property type="entry name" value="Exo70_C"/>
    <property type="match status" value="2"/>
</dbReference>
<dbReference type="PANTHER" id="PTHR12542:SF180">
    <property type="entry name" value="EXOCYST SUBUNIT EXO70 FAMILY PROTEIN"/>
    <property type="match status" value="1"/>
</dbReference>
<comment type="similarity">
    <text evidence="1 3">Belongs to the EXO70 family.</text>
</comment>
<reference evidence="5 7" key="1">
    <citation type="journal article" date="2011" name="Nature">
        <title>The Medicago genome provides insight into the evolution of rhizobial symbioses.</title>
        <authorList>
            <person name="Young N.D."/>
            <person name="Debelle F."/>
            <person name="Oldroyd G.E."/>
            <person name="Geurts R."/>
            <person name="Cannon S.B."/>
            <person name="Udvardi M.K."/>
            <person name="Benedito V.A."/>
            <person name="Mayer K.F."/>
            <person name="Gouzy J."/>
            <person name="Schoof H."/>
            <person name="Van de Peer Y."/>
            <person name="Proost S."/>
            <person name="Cook D.R."/>
            <person name="Meyers B.C."/>
            <person name="Spannagl M."/>
            <person name="Cheung F."/>
            <person name="De Mita S."/>
            <person name="Krishnakumar V."/>
            <person name="Gundlach H."/>
            <person name="Zhou S."/>
            <person name="Mudge J."/>
            <person name="Bharti A.K."/>
            <person name="Murray J.D."/>
            <person name="Naoumkina M.A."/>
            <person name="Rosen B."/>
            <person name="Silverstein K.A."/>
            <person name="Tang H."/>
            <person name="Rombauts S."/>
            <person name="Zhao P.X."/>
            <person name="Zhou P."/>
            <person name="Barbe V."/>
            <person name="Bardou P."/>
            <person name="Bechner M."/>
            <person name="Bellec A."/>
            <person name="Berger A."/>
            <person name="Berges H."/>
            <person name="Bidwell S."/>
            <person name="Bisseling T."/>
            <person name="Choisne N."/>
            <person name="Couloux A."/>
            <person name="Denny R."/>
            <person name="Deshpande S."/>
            <person name="Dai X."/>
            <person name="Doyle J.J."/>
            <person name="Dudez A.M."/>
            <person name="Farmer A.D."/>
            <person name="Fouteau S."/>
            <person name="Franken C."/>
            <person name="Gibelin C."/>
            <person name="Gish J."/>
            <person name="Goldstein S."/>
            <person name="Gonzalez A.J."/>
            <person name="Green P.J."/>
            <person name="Hallab A."/>
            <person name="Hartog M."/>
            <person name="Hua A."/>
            <person name="Humphray S.J."/>
            <person name="Jeong D.H."/>
            <person name="Jing Y."/>
            <person name="Jocker A."/>
            <person name="Kenton S.M."/>
            <person name="Kim D.J."/>
            <person name="Klee K."/>
            <person name="Lai H."/>
            <person name="Lang C."/>
            <person name="Lin S."/>
            <person name="Macmil S.L."/>
            <person name="Magdelenat G."/>
            <person name="Matthews L."/>
            <person name="McCorrison J."/>
            <person name="Monaghan E.L."/>
            <person name="Mun J.H."/>
            <person name="Najar F.Z."/>
            <person name="Nicholson C."/>
            <person name="Noirot C."/>
            <person name="O'Bleness M."/>
            <person name="Paule C.R."/>
            <person name="Poulain J."/>
            <person name="Prion F."/>
            <person name="Qin B."/>
            <person name="Qu C."/>
            <person name="Retzel E.F."/>
            <person name="Riddle C."/>
            <person name="Sallet E."/>
            <person name="Samain S."/>
            <person name="Samson N."/>
            <person name="Sanders I."/>
            <person name="Saurat O."/>
            <person name="Scarpelli C."/>
            <person name="Schiex T."/>
            <person name="Segurens B."/>
            <person name="Severin A.J."/>
            <person name="Sherrier D.J."/>
            <person name="Shi R."/>
            <person name="Sims S."/>
            <person name="Singer S.R."/>
            <person name="Sinharoy S."/>
            <person name="Sterck L."/>
            <person name="Viollet A."/>
            <person name="Wang B.B."/>
            <person name="Wang K."/>
            <person name="Wang M."/>
            <person name="Wang X."/>
            <person name="Warfsmann J."/>
            <person name="Weissenbach J."/>
            <person name="White D.D."/>
            <person name="White J.D."/>
            <person name="Wiley G.B."/>
            <person name="Wincker P."/>
            <person name="Xing Y."/>
            <person name="Yang L."/>
            <person name="Yao Z."/>
            <person name="Ying F."/>
            <person name="Zhai J."/>
            <person name="Zhou L."/>
            <person name="Zuber A."/>
            <person name="Denarie J."/>
            <person name="Dixon R.A."/>
            <person name="May G.D."/>
            <person name="Schwartz D.C."/>
            <person name="Rogers J."/>
            <person name="Quetier F."/>
            <person name="Town C.D."/>
            <person name="Roe B.A."/>
        </authorList>
    </citation>
    <scope>NUCLEOTIDE SEQUENCE [LARGE SCALE GENOMIC DNA]</scope>
    <source>
        <strain evidence="5">A17</strain>
        <strain evidence="6 7">cv. Jemalong A17</strain>
    </source>
</reference>
<dbReference type="PANTHER" id="PTHR12542">
    <property type="entry name" value="EXOCYST COMPLEX PROTEIN EXO70"/>
    <property type="match status" value="1"/>
</dbReference>
<sequence length="352" mass="41350">MVDSGFEKECYEIYNSYRKEWLEDLLINKLLALRKMEFQDYMIGRWIKTSKVALRILFPSERQLYDGVFSEFNSESSDHYFSDVCHGAIIQLLNFADSFANRSPSPWRMFKILNLFETLCDLIHEFESLFLDSLVNEAVKIKNRLGEISKDIFMEFGNMIFLTPYVELDCWADGGVHPMTCEATSSIVAAFWSRQNLEKILQGYPLVVDGAGTSLFYSQMVLIMEQFERKLEAKSKYYEDPALEDWKPFGIIAFIQTRKFFELYFRSSWNKVIDSLKIDITELVAPNSKANSMKNKLSLFNHKFRETCGIQSTWRVFDEQLRRQIIISIEISLFPAYEKFISMVQCCWKKCQ</sequence>
<dbReference type="EMBL" id="CM001221">
    <property type="protein sequence ID" value="AES98872.1"/>
    <property type="molecule type" value="Genomic_DNA"/>
</dbReference>
<dbReference type="GO" id="GO:0005546">
    <property type="term" value="F:phosphatidylinositol-4,5-bisphosphate binding"/>
    <property type="evidence" value="ECO:0007669"/>
    <property type="project" value="InterPro"/>
</dbReference>